<evidence type="ECO:0000313" key="3">
    <source>
        <dbReference type="Proteomes" id="UP000548082"/>
    </source>
</evidence>
<gene>
    <name evidence="2" type="ORF">HCA55_01835</name>
</gene>
<reference evidence="2 3" key="1">
    <citation type="submission" date="2020-03" db="EMBL/GenBank/DDBJ databases">
        <title>Soil Listeria distribution.</title>
        <authorList>
            <person name="Liao J."/>
            <person name="Wiedmann M."/>
        </authorList>
    </citation>
    <scope>NUCLEOTIDE SEQUENCE [LARGE SCALE GENOMIC DNA]</scope>
    <source>
        <strain evidence="2 3">FSL L7-0990</strain>
    </source>
</reference>
<dbReference type="AlphaFoldDB" id="A0A842AXS9"/>
<name>A0A842AXS9_9LIST</name>
<keyword evidence="1" id="KW-0472">Membrane</keyword>
<comment type="caution">
    <text evidence="2">The sequence shown here is derived from an EMBL/GenBank/DDBJ whole genome shotgun (WGS) entry which is preliminary data.</text>
</comment>
<evidence type="ECO:0000256" key="1">
    <source>
        <dbReference type="SAM" id="Phobius"/>
    </source>
</evidence>
<organism evidence="2 3">
    <name type="scientific">Listeria booriae</name>
    <dbReference type="NCBI Taxonomy" id="1552123"/>
    <lineage>
        <taxon>Bacteria</taxon>
        <taxon>Bacillati</taxon>
        <taxon>Bacillota</taxon>
        <taxon>Bacilli</taxon>
        <taxon>Bacillales</taxon>
        <taxon>Listeriaceae</taxon>
        <taxon>Listeria</taxon>
    </lineage>
</organism>
<keyword evidence="1" id="KW-1133">Transmembrane helix</keyword>
<sequence>MENIGLEKFKSLNEVELQEVEGGLFPIVVLGVVITGKAVAAAAVGLAGLGAGIYFGTR</sequence>
<keyword evidence="1" id="KW-0812">Transmembrane</keyword>
<dbReference type="NCBIfam" id="TIGR03949">
    <property type="entry name" value="bact_IIb_cerein"/>
    <property type="match status" value="1"/>
</dbReference>
<dbReference type="InterPro" id="IPR023991">
    <property type="entry name" value="Bacteriocin_IIb_lactobn/cerein"/>
</dbReference>
<feature type="transmembrane region" description="Helical" evidence="1">
    <location>
        <begin position="24"/>
        <end position="55"/>
    </location>
</feature>
<evidence type="ECO:0000313" key="2">
    <source>
        <dbReference type="EMBL" id="MBC1795441.1"/>
    </source>
</evidence>
<accession>A0A842AXS9</accession>
<dbReference type="Proteomes" id="UP000548082">
    <property type="component" value="Unassembled WGS sequence"/>
</dbReference>
<protein>
    <submittedName>
        <fullName evidence="2">Class IIb bacteriocin, lactobin A/cerein 7B family</fullName>
    </submittedName>
</protein>
<dbReference type="EMBL" id="JAARVD010000001">
    <property type="protein sequence ID" value="MBC1795441.1"/>
    <property type="molecule type" value="Genomic_DNA"/>
</dbReference>
<proteinExistence type="predicted"/>
<dbReference type="GO" id="GO:0042742">
    <property type="term" value="P:defense response to bacterium"/>
    <property type="evidence" value="ECO:0007669"/>
    <property type="project" value="InterPro"/>
</dbReference>